<dbReference type="Pfam" id="PF22629">
    <property type="entry name" value="ACT_AHAS_ss"/>
    <property type="match status" value="1"/>
</dbReference>
<dbReference type="EMBL" id="PDEV01000001">
    <property type="protein sequence ID" value="PEN16995.1"/>
    <property type="molecule type" value="Genomic_DNA"/>
</dbReference>
<dbReference type="EMBL" id="NCWU01000002">
    <property type="protein sequence ID" value="PAK86528.1"/>
    <property type="molecule type" value="Genomic_DNA"/>
</dbReference>
<reference evidence="11 14" key="1">
    <citation type="submission" date="2017-04" db="EMBL/GenBank/DDBJ databases">
        <title>Kefir bacterial isolates.</title>
        <authorList>
            <person name="Kim Y."/>
            <person name="Blasche S."/>
            <person name="Patil K.R."/>
        </authorList>
    </citation>
    <scope>NUCLEOTIDE SEQUENCE [LARGE SCALE GENOMIC DNA]</scope>
    <source>
        <strain evidence="11 14">OG2-1</strain>
    </source>
</reference>
<comment type="pathway">
    <text evidence="1 8">Amino-acid biosynthesis; L-isoleucine biosynthesis; L-isoleucine from 2-oxobutanoate: step 1/4.</text>
</comment>
<evidence type="ECO:0000256" key="8">
    <source>
        <dbReference type="RuleBase" id="RU368092"/>
    </source>
</evidence>
<dbReference type="Proteomes" id="UP000216195">
    <property type="component" value="Unassembled WGS sequence"/>
</dbReference>
<evidence type="ECO:0000313" key="15">
    <source>
        <dbReference type="Proteomes" id="UP000219947"/>
    </source>
</evidence>
<evidence type="ECO:0000256" key="5">
    <source>
        <dbReference type="ARBA" id="ARBA00022605"/>
    </source>
</evidence>
<dbReference type="InterPro" id="IPR027271">
    <property type="entry name" value="Acetolactate_synth/TF_NikR_C"/>
</dbReference>
<dbReference type="Gene3D" id="3.30.70.1150">
    <property type="entry name" value="ACT-like. Chain A, domain 2"/>
    <property type="match status" value="1"/>
</dbReference>
<dbReference type="UniPathway" id="UPA00049">
    <property type="reaction ID" value="UER00059"/>
</dbReference>
<name>A0A269YLW9_9MICC</name>
<dbReference type="UniPathway" id="UPA00047">
    <property type="reaction ID" value="UER00055"/>
</dbReference>
<dbReference type="Proteomes" id="UP000769484">
    <property type="component" value="Unassembled WGS sequence"/>
</dbReference>
<evidence type="ECO:0000256" key="1">
    <source>
        <dbReference type="ARBA" id="ARBA00004974"/>
    </source>
</evidence>
<dbReference type="GO" id="GO:0009097">
    <property type="term" value="P:isoleucine biosynthetic process"/>
    <property type="evidence" value="ECO:0007669"/>
    <property type="project" value="UniProtKB-UniRule"/>
</dbReference>
<evidence type="ECO:0000259" key="9">
    <source>
        <dbReference type="PROSITE" id="PS51671"/>
    </source>
</evidence>
<evidence type="ECO:0000256" key="6">
    <source>
        <dbReference type="ARBA" id="ARBA00023304"/>
    </source>
</evidence>
<dbReference type="InterPro" id="IPR019455">
    <property type="entry name" value="Acetolactate_synth_ssu_C"/>
</dbReference>
<dbReference type="Proteomes" id="UP000219947">
    <property type="component" value="Unassembled WGS sequence"/>
</dbReference>
<feature type="domain" description="ACT" evidence="9">
    <location>
        <begin position="5"/>
        <end position="79"/>
    </location>
</feature>
<dbReference type="InterPro" id="IPR045865">
    <property type="entry name" value="ACT-like_dom_sf"/>
</dbReference>
<evidence type="ECO:0000313" key="13">
    <source>
        <dbReference type="EMBL" id="VEJ29711.1"/>
    </source>
</evidence>
<evidence type="ECO:0000313" key="11">
    <source>
        <dbReference type="EMBL" id="PAK86528.1"/>
    </source>
</evidence>
<dbReference type="InterPro" id="IPR054480">
    <property type="entry name" value="AHAS_small-like_ACT"/>
</dbReference>
<dbReference type="PROSITE" id="PS51671">
    <property type="entry name" value="ACT"/>
    <property type="match status" value="1"/>
</dbReference>
<dbReference type="AlphaFoldDB" id="A0A269YLW9"/>
<evidence type="ECO:0000313" key="12">
    <source>
        <dbReference type="EMBL" id="PEN16995.1"/>
    </source>
</evidence>
<dbReference type="InterPro" id="IPR002912">
    <property type="entry name" value="ACT_dom"/>
</dbReference>
<dbReference type="InterPro" id="IPR039557">
    <property type="entry name" value="AHAS_ACT"/>
</dbReference>
<dbReference type="Gene3D" id="3.30.70.260">
    <property type="match status" value="1"/>
</dbReference>
<evidence type="ECO:0000256" key="4">
    <source>
        <dbReference type="ARBA" id="ARBA00011744"/>
    </source>
</evidence>
<evidence type="ECO:0000256" key="2">
    <source>
        <dbReference type="ARBA" id="ARBA00005025"/>
    </source>
</evidence>
<comment type="similarity">
    <text evidence="3 8">Belongs to the acetolactate synthase small subunit family.</text>
</comment>
<evidence type="ECO:0000313" key="10">
    <source>
        <dbReference type="EMBL" id="MBF1648654.1"/>
    </source>
</evidence>
<sequence length="166" mass="18063">MSLHTLSVLVEDKPGVLSRVTGLFSRRMFNIQSLAVGPTEVPDVSRITIVADGEPETLEQLTKQLNKLIHVLKVVELAPETSTQRDHIMVKVKADAAARLQVVQAADLFRASVIDVSTESVVIEATGSPEKLNALLDVLEPYGVREIVRAGTIALSRGPRSMSERI</sequence>
<organism evidence="13 16">
    <name type="scientific">Rothia dentocariosa</name>
    <dbReference type="NCBI Taxonomy" id="2047"/>
    <lineage>
        <taxon>Bacteria</taxon>
        <taxon>Bacillati</taxon>
        <taxon>Actinomycetota</taxon>
        <taxon>Actinomycetes</taxon>
        <taxon>Micrococcales</taxon>
        <taxon>Micrococcaceae</taxon>
        <taxon>Rothia</taxon>
    </lineage>
</organism>
<dbReference type="EMBL" id="LR134521">
    <property type="protein sequence ID" value="VEJ29711.1"/>
    <property type="molecule type" value="Genomic_DNA"/>
</dbReference>
<keyword evidence="8 13" id="KW-0808">Transferase</keyword>
<evidence type="ECO:0000256" key="3">
    <source>
        <dbReference type="ARBA" id="ARBA00006341"/>
    </source>
</evidence>
<protein>
    <recommendedName>
        <fullName evidence="8">Acetolactate synthase small subunit</fullName>
        <shortName evidence="8">AHAS</shortName>
        <shortName evidence="8">ALS</shortName>
        <ecNumber evidence="8">2.2.1.6</ecNumber>
    </recommendedName>
    <alternativeName>
        <fullName evidence="8">Acetohydroxy-acid synthase small subunit</fullName>
    </alternativeName>
</protein>
<dbReference type="InterPro" id="IPR004789">
    <property type="entry name" value="Acetalactate_synth_ssu"/>
</dbReference>
<keyword evidence="15" id="KW-1185">Reference proteome</keyword>
<reference evidence="13 16" key="3">
    <citation type="submission" date="2018-12" db="EMBL/GenBank/DDBJ databases">
        <authorList>
            <consortium name="Pathogen Informatics"/>
        </authorList>
    </citation>
    <scope>NUCLEOTIDE SEQUENCE [LARGE SCALE GENOMIC DNA]</scope>
    <source>
        <strain evidence="13 16">NCTC10918</strain>
    </source>
</reference>
<dbReference type="SUPFAM" id="SSF55021">
    <property type="entry name" value="ACT-like"/>
    <property type="match status" value="2"/>
</dbReference>
<dbReference type="GO" id="GO:0003984">
    <property type="term" value="F:acetolactate synthase activity"/>
    <property type="evidence" value="ECO:0007669"/>
    <property type="project" value="UniProtKB-UniRule"/>
</dbReference>
<dbReference type="Pfam" id="PF10369">
    <property type="entry name" value="ALS_ss_C"/>
    <property type="match status" value="1"/>
</dbReference>
<gene>
    <name evidence="13" type="primary">ilvH</name>
    <name evidence="10" type="synonym">ilvN</name>
    <name evidence="11" type="ORF">B8W87_02460</name>
    <name evidence="12" type="ORF">CRM92_02915</name>
    <name evidence="10" type="ORF">HXO56_00905</name>
    <name evidence="13" type="ORF">NCTC10918_00978</name>
</gene>
<reference evidence="10" key="4">
    <citation type="submission" date="2020-04" db="EMBL/GenBank/DDBJ databases">
        <title>Deep metagenomics examines the oral microbiome during advanced dental caries in children, revealing novel taxa and co-occurrences with host molecules.</title>
        <authorList>
            <person name="Baker J.L."/>
            <person name="Morton J.T."/>
            <person name="Dinis M."/>
            <person name="Alvarez R."/>
            <person name="Tran N.C."/>
            <person name="Knight R."/>
            <person name="Edlund A."/>
        </authorList>
    </citation>
    <scope>NUCLEOTIDE SEQUENCE</scope>
    <source>
        <strain evidence="10">JCVI_47_bin.4</strain>
    </source>
</reference>
<evidence type="ECO:0000313" key="14">
    <source>
        <dbReference type="Proteomes" id="UP000216195"/>
    </source>
</evidence>
<dbReference type="NCBIfam" id="TIGR00119">
    <property type="entry name" value="acolac_sm"/>
    <property type="match status" value="1"/>
</dbReference>
<dbReference type="OMA" id="RPFGIKE"/>
<dbReference type="CDD" id="cd04878">
    <property type="entry name" value="ACT_AHAS"/>
    <property type="match status" value="1"/>
</dbReference>
<dbReference type="GO" id="GO:1990610">
    <property type="term" value="F:acetolactate synthase regulator activity"/>
    <property type="evidence" value="ECO:0007669"/>
    <property type="project" value="UniProtKB-UniRule"/>
</dbReference>
<keyword evidence="5 8" id="KW-0028">Amino-acid biosynthesis</keyword>
<dbReference type="FunFam" id="3.30.70.1150:FF:000001">
    <property type="entry name" value="Acetolactate synthase small subunit"/>
    <property type="match status" value="1"/>
</dbReference>
<dbReference type="EC" id="2.2.1.6" evidence="8"/>
<keyword evidence="6 8" id="KW-0100">Branched-chain amino acid biosynthesis</keyword>
<comment type="subunit">
    <text evidence="4 8">Dimer of large and small chains.</text>
</comment>
<dbReference type="FunFam" id="3.30.70.260:FF:000001">
    <property type="entry name" value="Acetolactate synthase, small subunit"/>
    <property type="match status" value="1"/>
</dbReference>
<comment type="pathway">
    <text evidence="2 8">Amino-acid biosynthesis; L-valine biosynthesis; L-valine from pyruvate: step 1/4.</text>
</comment>
<comment type="catalytic activity">
    <reaction evidence="7 8">
        <text>2 pyruvate + H(+) = (2S)-2-acetolactate + CO2</text>
        <dbReference type="Rhea" id="RHEA:25249"/>
        <dbReference type="ChEBI" id="CHEBI:15361"/>
        <dbReference type="ChEBI" id="CHEBI:15378"/>
        <dbReference type="ChEBI" id="CHEBI:16526"/>
        <dbReference type="ChEBI" id="CHEBI:58476"/>
        <dbReference type="EC" id="2.2.1.6"/>
    </reaction>
</comment>
<dbReference type="RefSeq" id="WP_004004952.1">
    <property type="nucleotide sequence ID" value="NZ_CABFMC010000006.1"/>
</dbReference>
<dbReference type="STRING" id="762948.HMPREF0733_12199"/>
<dbReference type="GO" id="GO:0009099">
    <property type="term" value="P:L-valine biosynthetic process"/>
    <property type="evidence" value="ECO:0007669"/>
    <property type="project" value="UniProtKB-UniRule"/>
</dbReference>
<dbReference type="PANTHER" id="PTHR30239:SF0">
    <property type="entry name" value="ACETOLACTATE SYNTHASE SMALL SUBUNIT 1, CHLOROPLASTIC"/>
    <property type="match status" value="1"/>
</dbReference>
<dbReference type="EMBL" id="JABZXJ010000002">
    <property type="protein sequence ID" value="MBF1648654.1"/>
    <property type="molecule type" value="Genomic_DNA"/>
</dbReference>
<accession>A0A5F0MB50</accession>
<proteinExistence type="inferred from homology"/>
<dbReference type="PANTHER" id="PTHR30239">
    <property type="entry name" value="ACETOLACTATE SYNTHASE SMALL SUBUNIT"/>
    <property type="match status" value="1"/>
</dbReference>
<dbReference type="Proteomes" id="UP000270988">
    <property type="component" value="Chromosome"/>
</dbReference>
<reference evidence="12" key="2">
    <citation type="submission" date="2017-10" db="EMBL/GenBank/DDBJ databases">
        <title>Kefir isolates.</title>
        <authorList>
            <person name="Kim Y."/>
            <person name="Blasche S."/>
        </authorList>
    </citation>
    <scope>NUCLEOTIDE SEQUENCE [LARGE SCALE GENOMIC DNA]</scope>
    <source>
        <strain evidence="12">OG2-2</strain>
    </source>
</reference>
<evidence type="ECO:0000256" key="7">
    <source>
        <dbReference type="ARBA" id="ARBA00048670"/>
    </source>
</evidence>
<accession>A0A269YLW9</accession>
<comment type="function">
    <text evidence="8">Catalyzes the conversion of 2 pyruvate molecules into acetolactate in the first common step of the biosynthetic pathway of the branched-amino acids such as leucine, isoleucine, and valine.</text>
</comment>
<evidence type="ECO:0000313" key="16">
    <source>
        <dbReference type="Proteomes" id="UP000270988"/>
    </source>
</evidence>
<dbReference type="GeneID" id="29744197"/>
<dbReference type="NCBIfam" id="NF008864">
    <property type="entry name" value="PRK11895.1"/>
    <property type="match status" value="1"/>
</dbReference>
<dbReference type="GO" id="GO:0005829">
    <property type="term" value="C:cytosol"/>
    <property type="evidence" value="ECO:0007669"/>
    <property type="project" value="TreeGrafter"/>
</dbReference>